<dbReference type="InterPro" id="IPR051414">
    <property type="entry name" value="Adenylate-forming_Reductase"/>
</dbReference>
<dbReference type="Proteomes" id="UP000225277">
    <property type="component" value="Unassembled WGS sequence"/>
</dbReference>
<keyword evidence="1" id="KW-0596">Phosphopantetheine</keyword>
<reference evidence="5 6" key="1">
    <citation type="submission" date="2016-03" db="EMBL/GenBank/DDBJ databases">
        <authorList>
            <person name="Ploux O."/>
        </authorList>
    </citation>
    <scope>NUCLEOTIDE SEQUENCE [LARGE SCALE GENOMIC DNA]</scope>
    <source>
        <strain evidence="5 6">URUG2</strain>
    </source>
</reference>
<accession>A0A2D3VHY9</accession>
<dbReference type="InterPro" id="IPR006162">
    <property type="entry name" value="Ppantetheine_attach_site"/>
</dbReference>
<dbReference type="Pfam" id="PF07993">
    <property type="entry name" value="NAD_binding_4"/>
    <property type="match status" value="1"/>
</dbReference>
<feature type="domain" description="Thioester reductase (TE)" evidence="4">
    <location>
        <begin position="397"/>
        <end position="475"/>
    </location>
</feature>
<evidence type="ECO:0000313" key="6">
    <source>
        <dbReference type="Proteomes" id="UP000225277"/>
    </source>
</evidence>
<dbReference type="OrthoDB" id="3636956at2759"/>
<dbReference type="SUPFAM" id="SSF56801">
    <property type="entry name" value="Acetyl-CoA synthetase-like"/>
    <property type="match status" value="1"/>
</dbReference>
<dbReference type="RefSeq" id="XP_023630605.1">
    <property type="nucleotide sequence ID" value="XM_023774837.1"/>
</dbReference>
<feature type="compositionally biased region" description="Basic residues" evidence="3">
    <location>
        <begin position="496"/>
        <end position="516"/>
    </location>
</feature>
<sequence length="573" mass="64097">MIRDKKFGDLLRSFKNIQIGSGPMPKVPGDILLGINPNTAHFFGSTETYLMPLLQLQDPVADWQYHRFHPLSGATFEIVQEGLVELVVERLEGIAQPCFSVHPGMGKFHTKDVFSRHPSKPDLWKFECRLDDVIMFETDEKMIATDIERKVTSLPGMRAALVIGQGERRPTLLLELLQGVDPVTILEETWREMEKFNATLPRFGQLVRNLITVASTPFLRTAKGTIQRRASGDALKVDIDRLYEQYQDPAAITTLTTAGTEADVSAFLNTVTVEVLGRSVGSKTDLLSSGVDSLQVAHLVRSVNKGLAASSDSAIASTRITPAALYSYRSTSELAKRVKADIQDCKEQATLSATRPNQKHHSHHHKDMLHQHRTKLPKHSGRKKVDLDVHSLQNTILTGSTGNLGPHILHRLLKDDNVKQITCLNRAPDARTQYLSSFPNDAPLLPKVKFLTTSNLNSPSLGLDPKSYNSLQSHTTTNHPQRLASKFPSSPAPHNRTSRPNRRNNLPHKLPHHRSKIPSINLHLQSRSRCPLNPVPNPREHHPRSLSTRTFRLRTKVNGSWKKISSTPPPYNH</sequence>
<dbReference type="Pfam" id="PF23562">
    <property type="entry name" value="AMP-binding_C_3"/>
    <property type="match status" value="1"/>
</dbReference>
<dbReference type="GeneID" id="35604664"/>
<dbReference type="SUPFAM" id="SSF51735">
    <property type="entry name" value="NAD(P)-binding Rossmann-fold domains"/>
    <property type="match status" value="1"/>
</dbReference>
<protein>
    <recommendedName>
        <fullName evidence="4">Thioester reductase (TE) domain-containing protein</fullName>
    </recommendedName>
</protein>
<gene>
    <name evidence="5" type="ORF">RCC_09596</name>
</gene>
<evidence type="ECO:0000256" key="2">
    <source>
        <dbReference type="ARBA" id="ARBA00022553"/>
    </source>
</evidence>
<evidence type="ECO:0000256" key="3">
    <source>
        <dbReference type="SAM" id="MobiDB-lite"/>
    </source>
</evidence>
<dbReference type="PANTHER" id="PTHR43439">
    <property type="entry name" value="PHENYLACETATE-COENZYME A LIGASE"/>
    <property type="match status" value="1"/>
</dbReference>
<keyword evidence="6" id="KW-1185">Reference proteome</keyword>
<dbReference type="PANTHER" id="PTHR43439:SF2">
    <property type="entry name" value="ENZYME, PUTATIVE (JCVI)-RELATED"/>
    <property type="match status" value="1"/>
</dbReference>
<organism evidence="5 6">
    <name type="scientific">Ramularia collo-cygni</name>
    <dbReference type="NCBI Taxonomy" id="112498"/>
    <lineage>
        <taxon>Eukaryota</taxon>
        <taxon>Fungi</taxon>
        <taxon>Dikarya</taxon>
        <taxon>Ascomycota</taxon>
        <taxon>Pezizomycotina</taxon>
        <taxon>Dothideomycetes</taxon>
        <taxon>Dothideomycetidae</taxon>
        <taxon>Mycosphaerellales</taxon>
        <taxon>Mycosphaerellaceae</taxon>
        <taxon>Ramularia</taxon>
    </lineage>
</organism>
<evidence type="ECO:0000313" key="5">
    <source>
        <dbReference type="EMBL" id="CZT23881.1"/>
    </source>
</evidence>
<dbReference type="InterPro" id="IPR036291">
    <property type="entry name" value="NAD(P)-bd_dom_sf"/>
</dbReference>
<name>A0A2D3VHY9_9PEZI</name>
<dbReference type="PROSITE" id="PS00012">
    <property type="entry name" value="PHOSPHOPANTETHEINE"/>
    <property type="match status" value="1"/>
</dbReference>
<evidence type="ECO:0000259" key="4">
    <source>
        <dbReference type="Pfam" id="PF07993"/>
    </source>
</evidence>
<proteinExistence type="predicted"/>
<feature type="compositionally biased region" description="Polar residues" evidence="3">
    <location>
        <begin position="467"/>
        <end position="480"/>
    </location>
</feature>
<dbReference type="Gene3D" id="3.40.50.720">
    <property type="entry name" value="NAD(P)-binding Rossmann-like Domain"/>
    <property type="match status" value="1"/>
</dbReference>
<dbReference type="AlphaFoldDB" id="A0A2D3VHY9"/>
<keyword evidence="2" id="KW-0597">Phosphoprotein</keyword>
<feature type="region of interest" description="Disordered" evidence="3">
    <location>
        <begin position="463"/>
        <end position="547"/>
    </location>
</feature>
<evidence type="ECO:0000256" key="1">
    <source>
        <dbReference type="ARBA" id="ARBA00022450"/>
    </source>
</evidence>
<dbReference type="InterPro" id="IPR013120">
    <property type="entry name" value="FAR_NAD-bd"/>
</dbReference>
<dbReference type="STRING" id="112498.A0A2D3VHY9"/>
<dbReference type="EMBL" id="FJUY01000018">
    <property type="protein sequence ID" value="CZT23881.1"/>
    <property type="molecule type" value="Genomic_DNA"/>
</dbReference>